<accession>A0ABS7UXE1</accession>
<dbReference type="InterPro" id="IPR025330">
    <property type="entry name" value="DUF4236"/>
</dbReference>
<name>A0ABS7UXE1_9BACI</name>
<reference evidence="2" key="1">
    <citation type="submission" date="2024-05" db="EMBL/GenBank/DDBJ databases">
        <title>Metabacillus sp. nov., isolated from the rhizosphere soil of tomato plants.</title>
        <authorList>
            <person name="Ma R."/>
        </authorList>
    </citation>
    <scope>NUCLEOTIDE SEQUENCE</scope>
    <source>
        <strain evidence="2">DBTR6</strain>
    </source>
</reference>
<sequence>MGLNFRKSFKVAPGVRVNVSKSGVGASFGGKGLRYSVNSRGQRRTTVGIPGSGLSYTNTSSSGRAYKTSAYNRSAELAKKQREFEKLQEIERNRLEVELFENKIEKMKSVHKECDDEKNWQEIRNTPPPFPKGVRGPNEDAALKVYEEYKPGFFAKLFKQDEKRKSELFEKIELARKEDLSDYQEWQRMISVAENILQGDIDTYFEVIEEFAPLDDLLEFGSGFEFFAIEPDVMEIEFDVHPQTVVPTQTLSLTKTGKLSVKDTTKTAYYDIQQDYVSSCVIRIVRDMFALLPLNIVYIHAIENRLNSATGHHENNTILSVKFDKSTLKKLNFDAIDCSDALSNFEHRMKFRKTKGFDEVDRLVVK</sequence>
<dbReference type="Proteomes" id="UP001165287">
    <property type="component" value="Unassembled WGS sequence"/>
</dbReference>
<evidence type="ECO:0000313" key="2">
    <source>
        <dbReference type="EMBL" id="MBZ5752605.1"/>
    </source>
</evidence>
<evidence type="ECO:0000259" key="1">
    <source>
        <dbReference type="Pfam" id="PF14020"/>
    </source>
</evidence>
<dbReference type="Pfam" id="PF14020">
    <property type="entry name" value="DUF4236"/>
    <property type="match status" value="1"/>
</dbReference>
<keyword evidence="3" id="KW-1185">Reference proteome</keyword>
<dbReference type="RefSeq" id="WP_224141057.1">
    <property type="nucleotide sequence ID" value="NZ_JAIQUM010000061.1"/>
</dbReference>
<organism evidence="2 3">
    <name type="scientific">Metabacillus rhizolycopersici</name>
    <dbReference type="NCBI Taxonomy" id="2875709"/>
    <lineage>
        <taxon>Bacteria</taxon>
        <taxon>Bacillati</taxon>
        <taxon>Bacillota</taxon>
        <taxon>Bacilli</taxon>
        <taxon>Bacillales</taxon>
        <taxon>Bacillaceae</taxon>
        <taxon>Metabacillus</taxon>
    </lineage>
</organism>
<evidence type="ECO:0000313" key="3">
    <source>
        <dbReference type="Proteomes" id="UP001165287"/>
    </source>
</evidence>
<comment type="caution">
    <text evidence="2">The sequence shown here is derived from an EMBL/GenBank/DDBJ whole genome shotgun (WGS) entry which is preliminary data.</text>
</comment>
<protein>
    <submittedName>
        <fullName evidence="2">DUF4236 domain-containing protein</fullName>
    </submittedName>
</protein>
<proteinExistence type="predicted"/>
<gene>
    <name evidence="2" type="ORF">K9V48_20770</name>
</gene>
<feature type="domain" description="DUF4236" evidence="1">
    <location>
        <begin position="3"/>
        <end position="57"/>
    </location>
</feature>
<dbReference type="EMBL" id="JAIQUM010000061">
    <property type="protein sequence ID" value="MBZ5752605.1"/>
    <property type="molecule type" value="Genomic_DNA"/>
</dbReference>